<dbReference type="Gene3D" id="3.40.50.720">
    <property type="entry name" value="NAD(P)-binding Rossmann-like Domain"/>
    <property type="match status" value="1"/>
</dbReference>
<evidence type="ECO:0000256" key="2">
    <source>
        <dbReference type="ARBA" id="ARBA00022857"/>
    </source>
</evidence>
<comment type="similarity">
    <text evidence="1">Belongs to the NmrA-type oxidoreductase family.</text>
</comment>
<dbReference type="InterPro" id="IPR036291">
    <property type="entry name" value="NAD(P)-bd_dom_sf"/>
</dbReference>
<sequence length="291" mass="33096">MKKNIETILVTGATGKQGGAAARELLKYGFKVKALIRDKNSNESKDLAQLGAQLIEGDWSNFESLEIALNNIDAVYMVLPPVWEMNEEEDNKEADLGVDFINLLKNKNIKFVIYSSVIMSDRHKSFRPRFKHTIEEHLWNSGLKATVLRPATFMENFLLPASGIKEGKLYNFMPKGRKIPYITTEDIGIFARIVFQNPEKYAGQTLDLMGDEIDEIEILNALQSSLGINLELVQLSLEDLTAQNPLFGRLIEMFTYEPFPAVDIEDLRILNPKLRSFSSWLDQFGKSKFIK</sequence>
<dbReference type="CDD" id="cd05251">
    <property type="entry name" value="NmrA_like_SDR_a"/>
    <property type="match status" value="1"/>
</dbReference>
<evidence type="ECO:0000256" key="1">
    <source>
        <dbReference type="ARBA" id="ARBA00006328"/>
    </source>
</evidence>
<dbReference type="Gene3D" id="3.90.25.10">
    <property type="entry name" value="UDP-galactose 4-epimerase, domain 1"/>
    <property type="match status" value="1"/>
</dbReference>
<dbReference type="SUPFAM" id="SSF51735">
    <property type="entry name" value="NAD(P)-binding Rossmann-fold domains"/>
    <property type="match status" value="1"/>
</dbReference>
<dbReference type="AlphaFoldDB" id="A0A940XFL0"/>
<keyword evidence="5" id="KW-1185">Reference proteome</keyword>
<name>A0A940XFL0_9FLAO</name>
<evidence type="ECO:0000259" key="3">
    <source>
        <dbReference type="Pfam" id="PF05368"/>
    </source>
</evidence>
<dbReference type="RefSeq" id="WP_210666361.1">
    <property type="nucleotide sequence ID" value="NZ_JAGFBV010000013.1"/>
</dbReference>
<dbReference type="EMBL" id="JAGFBV010000013">
    <property type="protein sequence ID" value="MBP4138368.1"/>
    <property type="molecule type" value="Genomic_DNA"/>
</dbReference>
<proteinExistence type="inferred from homology"/>
<protein>
    <submittedName>
        <fullName evidence="4">NmrA/HSCARG family protein</fullName>
    </submittedName>
</protein>
<dbReference type="InterPro" id="IPR051164">
    <property type="entry name" value="NmrA-like_oxidored"/>
</dbReference>
<feature type="domain" description="NmrA-like" evidence="3">
    <location>
        <begin position="6"/>
        <end position="255"/>
    </location>
</feature>
<gene>
    <name evidence="4" type="ORF">J3495_09730</name>
</gene>
<organism evidence="4 5">
    <name type="scientific">Flavobacterium geliluteum</name>
    <dbReference type="NCBI Taxonomy" id="2816120"/>
    <lineage>
        <taxon>Bacteria</taxon>
        <taxon>Pseudomonadati</taxon>
        <taxon>Bacteroidota</taxon>
        <taxon>Flavobacteriia</taxon>
        <taxon>Flavobacteriales</taxon>
        <taxon>Flavobacteriaceae</taxon>
        <taxon>Flavobacterium</taxon>
    </lineage>
</organism>
<accession>A0A940XFL0</accession>
<comment type="caution">
    <text evidence="4">The sequence shown here is derived from an EMBL/GenBank/DDBJ whole genome shotgun (WGS) entry which is preliminary data.</text>
</comment>
<dbReference type="PANTHER" id="PTHR42748:SF7">
    <property type="entry name" value="NMRA LIKE REDOX SENSOR 1-RELATED"/>
    <property type="match status" value="1"/>
</dbReference>
<dbReference type="PANTHER" id="PTHR42748">
    <property type="entry name" value="NITROGEN METABOLITE REPRESSION PROTEIN NMRA FAMILY MEMBER"/>
    <property type="match status" value="1"/>
</dbReference>
<evidence type="ECO:0000313" key="5">
    <source>
        <dbReference type="Proteomes" id="UP000675047"/>
    </source>
</evidence>
<dbReference type="Proteomes" id="UP000675047">
    <property type="component" value="Unassembled WGS sequence"/>
</dbReference>
<reference evidence="4 5" key="1">
    <citation type="submission" date="2021-03" db="EMBL/GenBank/DDBJ databases">
        <title>Flavobacterium Flabelliformis Sp. Nov. And Flavobacterium Geliluteum Sp. Nov., Two Novel Multidrug Resistant Psychrophilic Species Isolated From Antarctica.</title>
        <authorList>
            <person name="Kralova S."/>
            <person name="Busse H.J."/>
            <person name="Bezdicek M."/>
            <person name="Nykrynova M."/>
            <person name="Kroupova E."/>
            <person name="Krsek D."/>
            <person name="Sedlacek I."/>
        </authorList>
    </citation>
    <scope>NUCLEOTIDE SEQUENCE [LARGE SCALE GENOMIC DNA]</scope>
    <source>
        <strain evidence="4 5">P7388</strain>
    </source>
</reference>
<evidence type="ECO:0000313" key="4">
    <source>
        <dbReference type="EMBL" id="MBP4138368.1"/>
    </source>
</evidence>
<keyword evidence="2" id="KW-0521">NADP</keyword>
<dbReference type="InterPro" id="IPR008030">
    <property type="entry name" value="NmrA-like"/>
</dbReference>
<dbReference type="Pfam" id="PF05368">
    <property type="entry name" value="NmrA"/>
    <property type="match status" value="1"/>
</dbReference>